<dbReference type="Pfam" id="PF00486">
    <property type="entry name" value="Trans_reg_C"/>
    <property type="match status" value="1"/>
</dbReference>
<dbReference type="InterPro" id="IPR039420">
    <property type="entry name" value="WalR-like"/>
</dbReference>
<dbReference type="InterPro" id="IPR011006">
    <property type="entry name" value="CheY-like_superfamily"/>
</dbReference>
<dbReference type="GO" id="GO:0006355">
    <property type="term" value="P:regulation of DNA-templated transcription"/>
    <property type="evidence" value="ECO:0007669"/>
    <property type="project" value="InterPro"/>
</dbReference>
<accession>D6U5F7</accession>
<evidence type="ECO:0000256" key="2">
    <source>
        <dbReference type="PROSITE-ProRule" id="PRU01091"/>
    </source>
</evidence>
<dbReference type="PANTHER" id="PTHR48111:SF50">
    <property type="entry name" value="KDP OPERON TRANSCRIPTIONAL REGULATORY PROTEIN KDPE"/>
    <property type="match status" value="1"/>
</dbReference>
<dbReference type="GO" id="GO:0032993">
    <property type="term" value="C:protein-DNA complex"/>
    <property type="evidence" value="ECO:0007669"/>
    <property type="project" value="TreeGrafter"/>
</dbReference>
<dbReference type="InterPro" id="IPR001867">
    <property type="entry name" value="OmpR/PhoB-type_DNA-bd"/>
</dbReference>
<dbReference type="SMART" id="SM00862">
    <property type="entry name" value="Trans_reg_C"/>
    <property type="match status" value="1"/>
</dbReference>
<dbReference type="PROSITE" id="PS51755">
    <property type="entry name" value="OMPR_PHOB"/>
    <property type="match status" value="1"/>
</dbReference>
<dbReference type="AlphaFoldDB" id="D6U5F7"/>
<dbReference type="EMBL" id="ADVG01000004">
    <property type="protein sequence ID" value="EFH81737.1"/>
    <property type="molecule type" value="Genomic_DNA"/>
</dbReference>
<dbReference type="STRING" id="485913.Krac_2482"/>
<dbReference type="SUPFAM" id="SSF46894">
    <property type="entry name" value="C-terminal effector domain of the bipartite response regulators"/>
    <property type="match status" value="1"/>
</dbReference>
<evidence type="ECO:0000313" key="5">
    <source>
        <dbReference type="Proteomes" id="UP000004508"/>
    </source>
</evidence>
<dbReference type="InParanoid" id="D6U5F7"/>
<dbReference type="SUPFAM" id="SSF52172">
    <property type="entry name" value="CheY-like"/>
    <property type="match status" value="1"/>
</dbReference>
<keyword evidence="5" id="KW-1185">Reference proteome</keyword>
<dbReference type="Gene3D" id="3.40.50.2300">
    <property type="match status" value="1"/>
</dbReference>
<dbReference type="eggNOG" id="COG0745">
    <property type="taxonomic scope" value="Bacteria"/>
</dbReference>
<dbReference type="GO" id="GO:0000976">
    <property type="term" value="F:transcription cis-regulatory region binding"/>
    <property type="evidence" value="ECO:0007669"/>
    <property type="project" value="TreeGrafter"/>
</dbReference>
<dbReference type="GO" id="GO:0000156">
    <property type="term" value="F:phosphorelay response regulator activity"/>
    <property type="evidence" value="ECO:0007669"/>
    <property type="project" value="TreeGrafter"/>
</dbReference>
<dbReference type="Gene3D" id="1.10.10.10">
    <property type="entry name" value="Winged helix-like DNA-binding domain superfamily/Winged helix DNA-binding domain"/>
    <property type="match status" value="1"/>
</dbReference>
<dbReference type="GO" id="GO:0005829">
    <property type="term" value="C:cytosol"/>
    <property type="evidence" value="ECO:0007669"/>
    <property type="project" value="TreeGrafter"/>
</dbReference>
<dbReference type="PANTHER" id="PTHR48111">
    <property type="entry name" value="REGULATOR OF RPOS"/>
    <property type="match status" value="1"/>
</dbReference>
<sequence length="284" mass="32552">MSPYDLPIVDTEVFSSQFRQTASLNKGEKQEAMNAEYTRGTVLLHPPHILLLGTRDEARMLRPQLRGGQFKVTHLVHLGSSASAMTVRLMQHDVWLACCTCSREVRHIRQMTPRTPLVICSGKEEEAHIVSMLDAGADDYVFFSCGKQELHARLYGHARRYRASLASSCDVSRRVGPCSVLESEDQQIRLLCKERCVVVREQMLRLTPIECTLLFTLMREGGKVLSHRSLLHAVWGKGYHEEVDYIRVYLHTLRLKLEDDPRHPTYLETITGVGYRFRQPCISW</sequence>
<dbReference type="CDD" id="cd00383">
    <property type="entry name" value="trans_reg_C"/>
    <property type="match status" value="1"/>
</dbReference>
<gene>
    <name evidence="4" type="ORF">Krac_2482</name>
</gene>
<evidence type="ECO:0000313" key="4">
    <source>
        <dbReference type="EMBL" id="EFH81737.1"/>
    </source>
</evidence>
<dbReference type="InterPro" id="IPR036388">
    <property type="entry name" value="WH-like_DNA-bd_sf"/>
</dbReference>
<reference evidence="4 5" key="1">
    <citation type="journal article" date="2011" name="Stand. Genomic Sci.">
        <title>Non-contiguous finished genome sequence and contextual data of the filamentous soil bacterium Ktedonobacter racemifer type strain (SOSP1-21).</title>
        <authorList>
            <person name="Chang Y.J."/>
            <person name="Land M."/>
            <person name="Hauser L."/>
            <person name="Chertkov O."/>
            <person name="Del Rio T.G."/>
            <person name="Nolan M."/>
            <person name="Copeland A."/>
            <person name="Tice H."/>
            <person name="Cheng J.F."/>
            <person name="Lucas S."/>
            <person name="Han C."/>
            <person name="Goodwin L."/>
            <person name="Pitluck S."/>
            <person name="Ivanova N."/>
            <person name="Ovchinikova G."/>
            <person name="Pati A."/>
            <person name="Chen A."/>
            <person name="Palaniappan K."/>
            <person name="Mavromatis K."/>
            <person name="Liolios K."/>
            <person name="Brettin T."/>
            <person name="Fiebig A."/>
            <person name="Rohde M."/>
            <person name="Abt B."/>
            <person name="Goker M."/>
            <person name="Detter J.C."/>
            <person name="Woyke T."/>
            <person name="Bristow J."/>
            <person name="Eisen J.A."/>
            <person name="Markowitz V."/>
            <person name="Hugenholtz P."/>
            <person name="Kyrpides N.C."/>
            <person name="Klenk H.P."/>
            <person name="Lapidus A."/>
        </authorList>
    </citation>
    <scope>NUCLEOTIDE SEQUENCE [LARGE SCALE GENOMIC DNA]</scope>
    <source>
        <strain evidence="5">DSM 44963</strain>
    </source>
</reference>
<name>D6U5F7_KTERA</name>
<dbReference type="InterPro" id="IPR016032">
    <property type="entry name" value="Sig_transdc_resp-reg_C-effctor"/>
</dbReference>
<keyword evidence="1 2" id="KW-0238">DNA-binding</keyword>
<comment type="caution">
    <text evidence="4">The sequence shown here is derived from an EMBL/GenBank/DDBJ whole genome shotgun (WGS) entry which is preliminary data.</text>
</comment>
<feature type="DNA-binding region" description="OmpR/PhoB-type" evidence="2">
    <location>
        <begin position="178"/>
        <end position="279"/>
    </location>
</feature>
<organism evidence="4 5">
    <name type="scientific">Ktedonobacter racemifer DSM 44963</name>
    <dbReference type="NCBI Taxonomy" id="485913"/>
    <lineage>
        <taxon>Bacteria</taxon>
        <taxon>Bacillati</taxon>
        <taxon>Chloroflexota</taxon>
        <taxon>Ktedonobacteria</taxon>
        <taxon>Ktedonobacterales</taxon>
        <taxon>Ktedonobacteraceae</taxon>
        <taxon>Ktedonobacter</taxon>
    </lineage>
</organism>
<protein>
    <submittedName>
        <fullName evidence="4">Two component transcriptional regulator, winged helix family</fullName>
    </submittedName>
</protein>
<feature type="domain" description="OmpR/PhoB-type" evidence="3">
    <location>
        <begin position="178"/>
        <end position="279"/>
    </location>
</feature>
<proteinExistence type="predicted"/>
<evidence type="ECO:0000259" key="3">
    <source>
        <dbReference type="PROSITE" id="PS51755"/>
    </source>
</evidence>
<dbReference type="Proteomes" id="UP000004508">
    <property type="component" value="Unassembled WGS sequence"/>
</dbReference>
<evidence type="ECO:0000256" key="1">
    <source>
        <dbReference type="ARBA" id="ARBA00023125"/>
    </source>
</evidence>